<name>A0ABP0DVH3_9PEZI</name>
<evidence type="ECO:0000259" key="5">
    <source>
        <dbReference type="PROSITE" id="PS50212"/>
    </source>
</evidence>
<feature type="compositionally biased region" description="Basic residues" evidence="3">
    <location>
        <begin position="715"/>
        <end position="730"/>
    </location>
</feature>
<feature type="compositionally biased region" description="Polar residues" evidence="3">
    <location>
        <begin position="944"/>
        <end position="955"/>
    </location>
</feature>
<feature type="region of interest" description="Disordered" evidence="3">
    <location>
        <begin position="1084"/>
        <end position="1106"/>
    </location>
</feature>
<evidence type="ECO:0000256" key="2">
    <source>
        <dbReference type="PROSITE-ProRule" id="PRU00168"/>
    </source>
</evidence>
<feature type="compositionally biased region" description="Basic and acidic residues" evidence="3">
    <location>
        <begin position="472"/>
        <end position="494"/>
    </location>
</feature>
<dbReference type="InterPro" id="IPR036964">
    <property type="entry name" value="RASGEF_cat_dom_sf"/>
</dbReference>
<dbReference type="SMART" id="SM00147">
    <property type="entry name" value="RasGEF"/>
    <property type="match status" value="1"/>
</dbReference>
<organism evidence="6 7">
    <name type="scientific">Sporothrix epigloea</name>
    <dbReference type="NCBI Taxonomy" id="1892477"/>
    <lineage>
        <taxon>Eukaryota</taxon>
        <taxon>Fungi</taxon>
        <taxon>Dikarya</taxon>
        <taxon>Ascomycota</taxon>
        <taxon>Pezizomycotina</taxon>
        <taxon>Sordariomycetes</taxon>
        <taxon>Sordariomycetidae</taxon>
        <taxon>Ophiostomatales</taxon>
        <taxon>Ophiostomataceae</taxon>
        <taxon>Sporothrix</taxon>
    </lineage>
</organism>
<dbReference type="Proteomes" id="UP001642502">
    <property type="component" value="Unassembled WGS sequence"/>
</dbReference>
<feature type="region of interest" description="Disordered" evidence="3">
    <location>
        <begin position="1255"/>
        <end position="1276"/>
    </location>
</feature>
<dbReference type="Gene3D" id="1.20.870.10">
    <property type="entry name" value="Son of sevenless (SoS) protein Chain: S domain 1"/>
    <property type="match status" value="1"/>
</dbReference>
<dbReference type="PROSITE" id="PS50212">
    <property type="entry name" value="RASGEF_NTER"/>
    <property type="match status" value="1"/>
</dbReference>
<dbReference type="SUPFAM" id="SSF48366">
    <property type="entry name" value="Ras GEF"/>
    <property type="match status" value="1"/>
</dbReference>
<dbReference type="InterPro" id="IPR001895">
    <property type="entry name" value="RASGEF_cat_dom"/>
</dbReference>
<evidence type="ECO:0000313" key="6">
    <source>
        <dbReference type="EMBL" id="CAK7272239.1"/>
    </source>
</evidence>
<evidence type="ECO:0000256" key="1">
    <source>
        <dbReference type="ARBA" id="ARBA00022658"/>
    </source>
</evidence>
<feature type="region of interest" description="Disordered" evidence="3">
    <location>
        <begin position="940"/>
        <end position="966"/>
    </location>
</feature>
<comment type="caution">
    <text evidence="6">The sequence shown here is derived from an EMBL/GenBank/DDBJ whole genome shotgun (WGS) entry which is preliminary data.</text>
</comment>
<feature type="compositionally biased region" description="Basic and acidic residues" evidence="3">
    <location>
        <begin position="297"/>
        <end position="324"/>
    </location>
</feature>
<accession>A0ABP0DVH3</accession>
<evidence type="ECO:0000259" key="4">
    <source>
        <dbReference type="PROSITE" id="PS50009"/>
    </source>
</evidence>
<dbReference type="PANTHER" id="PTHR23113">
    <property type="entry name" value="GUANINE NUCLEOTIDE EXCHANGE FACTOR"/>
    <property type="match status" value="1"/>
</dbReference>
<feature type="region of interest" description="Disordered" evidence="3">
    <location>
        <begin position="259"/>
        <end position="327"/>
    </location>
</feature>
<feature type="compositionally biased region" description="Polar residues" evidence="3">
    <location>
        <begin position="863"/>
        <end position="878"/>
    </location>
</feature>
<feature type="compositionally biased region" description="Polar residues" evidence="3">
    <location>
        <begin position="495"/>
        <end position="508"/>
    </location>
</feature>
<sequence length="1569" mass="171338">MDYELVSDFFLTYRSFIDAGDLLCMLIARLRWAVARDDEAGMIVRVRTFVALRHWILNYFADDYVVDYDLRVLFCDLLNSFVEELKQDLRSRELQLKILTELKKCWRRSCAQFWDGPEFEDSLGAEAPIVQGGRVEKSGTKPKPAFWKQAALGQPSSEGNVDETNMFTQFRLPASSNPVASNTLSRSSTSGSQIDNVDSVLLGDQMASSQSQEVSLQDNTRRQESHMSITSLDVVSCSFPTKNVRQLQASPGRPIGAHPAGSPLACSTSGPIATTPRALTGKRVRPCDSQKVAGKSLQHERSKSLSDSLRERAPATEKPLRKGSDATISLQQPGSLVRGALFPPGQPFVDLVPPGTSGSISRQTTICQPSANTLYTQRVKASAMPSQGMRKLLDSVRRALSTKGQAVSPRYSGALNLSAVGPRITANRLPTTSTVPLAWPRQNGFRCPLRIDLLGAKIAEDFKVAVRESAKMDTAKKDGRTTRADLVETHDATDRQQPTENETTSADSDSLFLGWTPDRLDNLLSPMSDAAMTAESKDIVSVDGERVPDYPEMTGALAIPSSSSVSVDAFEGAFLSPATDPTPPATPPELAAGTPRRSSYTLGQQVVRPSLSMDPVPMFIPDTETLGDSSPVEPSDYPIADASIRHPSAILADGPCKAILNYGPEHFVNEALGELFHEGLHDDIAADKNILFRNSFGVTSPPPIHRPQPSWIQGHSRHRSSRSQKSHFSHLSHFSGQPHSRRRFASFASGAAPGTRTPSFDASTFADVLVDNIPEAHNSQIPRVLRRRPGGDLRAVTNVGDLNVGPIRRSRSVGSLTSYSESLRNSFARNHAPVSGDYNSFMPVEAASPRKNVETFSVGMLTSKKQPTRASQLSTHSSRPVMRPSFEAEAKKLAQIPDDVDDDGGVESALLKLEGRFERKSRLFSSTLLDDSVSSTAATRRGSALQSGPAASQFTAAERPTTDRKNNYRHRHFLNSDLPPSNHSTLSDTGKQSTINILDLEVNKSSSHSVVADEREMESKTNSVHTVAASPLFHPAPASYTLADEQPSLSEILGSNHHSLSLLEPILSDDGSSKRTAVKHWTNQSVFEDTNEDSEPIPTRPQDGLPHSVLYDVAEVVEPVAKNSDSASLPKSPQQGAGVSFLKEDSDDGSDLSSELSAEISDDADGTEIFGLGKLCRSSRSESGLSCLPTALVGGPEIERFYASTSTSQEQHPGNLVKVDSLHDKRLPSPPMTLEQALQMSPDTAKIPELHSSQLWDDNRLPPTPSPGGSGPGAFLFENAGAAEHSRENRQPTAVSAPATSDAMRIFSVHLPFVLAFDSEVLAQQFTLIEKDALHEIDWKELISMRWKTAGSGDQRSWVNFLRNSDARGVEVVIARFNIMVKWTVSEIILTQDLEERARCIIKFIHVAAHCRRYRNFATMSQIAIALTTNEVSRLTSAWALVPPSDRCTLRSLETLVSPTRNFYSLRSEMEAVDIDNANAGCIPFVGVYTHDLLFNAQRPSEIASSPTTAPLVNFERCRTAASIVKTLLRLIEASTNYAFQPVKGITERCLWISALTDDDIRKYSEAQK</sequence>
<dbReference type="InterPro" id="IPR023578">
    <property type="entry name" value="Ras_GEF_dom_sf"/>
</dbReference>
<dbReference type="InterPro" id="IPR000651">
    <property type="entry name" value="Ras-like_Gua-exchang_fac_N"/>
</dbReference>
<feature type="region of interest" description="Disordered" evidence="3">
    <location>
        <begin position="702"/>
        <end position="741"/>
    </location>
</feature>
<feature type="compositionally biased region" description="Polar residues" evidence="3">
    <location>
        <begin position="206"/>
        <end position="218"/>
    </location>
</feature>
<feature type="domain" description="N-terminal Ras-GEF" evidence="5">
    <location>
        <begin position="1"/>
        <end position="106"/>
    </location>
</feature>
<evidence type="ECO:0000256" key="3">
    <source>
        <dbReference type="SAM" id="MobiDB-lite"/>
    </source>
</evidence>
<protein>
    <submittedName>
        <fullName evidence="6">Guanine nucleotide exchange factor lte1</fullName>
    </submittedName>
</protein>
<feature type="region of interest" description="Disordered" evidence="3">
    <location>
        <begin position="206"/>
        <end position="225"/>
    </location>
</feature>
<dbReference type="InterPro" id="IPR008937">
    <property type="entry name" value="Ras-like_GEF"/>
</dbReference>
<dbReference type="EMBL" id="CAWUON010000085">
    <property type="protein sequence ID" value="CAK7272239.1"/>
    <property type="molecule type" value="Genomic_DNA"/>
</dbReference>
<dbReference type="CDD" id="cd06224">
    <property type="entry name" value="REM"/>
    <property type="match status" value="1"/>
</dbReference>
<feature type="region of interest" description="Disordered" evidence="3">
    <location>
        <begin position="575"/>
        <end position="596"/>
    </location>
</feature>
<reference evidence="6 7" key="1">
    <citation type="submission" date="2024-01" db="EMBL/GenBank/DDBJ databases">
        <authorList>
            <person name="Allen C."/>
            <person name="Tagirdzhanova G."/>
        </authorList>
    </citation>
    <scope>NUCLEOTIDE SEQUENCE [LARGE SCALE GENOMIC DNA]</scope>
    <source>
        <strain evidence="6 7">CBS 119000</strain>
    </source>
</reference>
<proteinExistence type="predicted"/>
<feature type="region of interest" description="Disordered" evidence="3">
    <location>
        <begin position="472"/>
        <end position="512"/>
    </location>
</feature>
<dbReference type="Gene3D" id="1.10.840.10">
    <property type="entry name" value="Ras guanine-nucleotide exchange factors catalytic domain"/>
    <property type="match status" value="1"/>
</dbReference>
<feature type="region of interest" description="Disordered" evidence="3">
    <location>
        <begin position="863"/>
        <end position="882"/>
    </location>
</feature>
<dbReference type="PROSITE" id="PS50009">
    <property type="entry name" value="RASGEF_CAT"/>
    <property type="match status" value="1"/>
</dbReference>
<dbReference type="PANTHER" id="PTHR23113:SF363">
    <property type="entry name" value="PROTEIN SON OF SEVENLESS"/>
    <property type="match status" value="1"/>
</dbReference>
<feature type="compositionally biased region" description="Polar residues" evidence="3">
    <location>
        <begin position="1123"/>
        <end position="1137"/>
    </location>
</feature>
<gene>
    <name evidence="6" type="primary">LTE1</name>
    <name evidence="6" type="ORF">SEPCBS119000_005020</name>
</gene>
<evidence type="ECO:0000313" key="7">
    <source>
        <dbReference type="Proteomes" id="UP001642502"/>
    </source>
</evidence>
<keyword evidence="1 2" id="KW-0344">Guanine-nucleotide releasing factor</keyword>
<dbReference type="Pfam" id="PF00618">
    <property type="entry name" value="RasGEF_N"/>
    <property type="match status" value="1"/>
</dbReference>
<dbReference type="Pfam" id="PF00617">
    <property type="entry name" value="RasGEF"/>
    <property type="match status" value="1"/>
</dbReference>
<keyword evidence="7" id="KW-1185">Reference proteome</keyword>
<feature type="region of interest" description="Disordered" evidence="3">
    <location>
        <begin position="1122"/>
        <end position="1154"/>
    </location>
</feature>
<feature type="domain" description="Ras-GEF" evidence="4">
    <location>
        <begin position="1318"/>
        <end position="1566"/>
    </location>
</feature>